<dbReference type="EMBL" id="JOTM01000014">
    <property type="protein sequence ID" value="KEK23551.1"/>
    <property type="molecule type" value="Genomic_DNA"/>
</dbReference>
<accession>A0A073KAL1</accession>
<reference evidence="1 2" key="1">
    <citation type="submission" date="2014-06" db="EMBL/GenBank/DDBJ databases">
        <title>Draft genome sequence of Bacillus gaemokensis JCM 15801 (MCCC 1A00707).</title>
        <authorList>
            <person name="Lai Q."/>
            <person name="Liu Y."/>
            <person name="Shao Z."/>
        </authorList>
    </citation>
    <scope>NUCLEOTIDE SEQUENCE [LARGE SCALE GENOMIC DNA]</scope>
    <source>
        <strain evidence="1 2">JCM 15801</strain>
    </source>
</reference>
<sequence length="195" mass="21396">MTLKKKLGMGVMSAALGLSLVGGGTFAYFSDKETTNNTFAAGTLDLSVNPSTIINVDNIKPGDTMLRTFKLANKGSLDIKTVKLATEYQVIDAKGDNTEDFAKNIKVKFMWNADKNTVPVYETTLADLKTMTPDVVEKHVFAPHFAKGGLKAGTDDVLAVKYEFVENGQDQNQFQGDKLELKWTFNAEQTEGEQK</sequence>
<comment type="caution">
    <text evidence="1">The sequence shown here is derived from an EMBL/GenBank/DDBJ whole genome shotgun (WGS) entry which is preliminary data.</text>
</comment>
<dbReference type="GO" id="GO:0051301">
    <property type="term" value="P:cell division"/>
    <property type="evidence" value="ECO:0007669"/>
    <property type="project" value="UniProtKB-KW"/>
</dbReference>
<dbReference type="OrthoDB" id="2660939at2"/>
<keyword evidence="1" id="KW-0131">Cell cycle</keyword>
<evidence type="ECO:0000313" key="2">
    <source>
        <dbReference type="Proteomes" id="UP000027778"/>
    </source>
</evidence>
<keyword evidence="1" id="KW-0132">Cell division</keyword>
<dbReference type="eggNOG" id="ENOG502ZBTW">
    <property type="taxonomic scope" value="Bacteria"/>
</dbReference>
<dbReference type="AlphaFoldDB" id="A0A073KAL1"/>
<organism evidence="1 2">
    <name type="scientific">Bacillus gaemokensis</name>
    <dbReference type="NCBI Taxonomy" id="574375"/>
    <lineage>
        <taxon>Bacteria</taxon>
        <taxon>Bacillati</taxon>
        <taxon>Bacillota</taxon>
        <taxon>Bacilli</taxon>
        <taxon>Bacillales</taxon>
        <taxon>Bacillaceae</taxon>
        <taxon>Bacillus</taxon>
        <taxon>Bacillus cereus group</taxon>
    </lineage>
</organism>
<dbReference type="STRING" id="574375.AZF08_16265"/>
<protein>
    <submittedName>
        <fullName evidence="1">Cell division protein FtsN</fullName>
    </submittedName>
</protein>
<keyword evidence="2" id="KW-1185">Reference proteome</keyword>
<dbReference type="InterPro" id="IPR022121">
    <property type="entry name" value="Peptidase_M73_camelysin"/>
</dbReference>
<dbReference type="Proteomes" id="UP000027778">
    <property type="component" value="Unassembled WGS sequence"/>
</dbReference>
<proteinExistence type="predicted"/>
<gene>
    <name evidence="1" type="ORF">BAGA_07430</name>
</gene>
<dbReference type="InterPro" id="IPR023833">
    <property type="entry name" value="Signal_pept_SipW-depend-type"/>
</dbReference>
<name>A0A073KAL1_9BACI</name>
<evidence type="ECO:0000313" key="1">
    <source>
        <dbReference type="EMBL" id="KEK23551.1"/>
    </source>
</evidence>
<dbReference type="Pfam" id="PF12389">
    <property type="entry name" value="Peptidase_M73"/>
    <property type="match status" value="1"/>
</dbReference>
<dbReference type="RefSeq" id="WP_033675335.1">
    <property type="nucleotide sequence ID" value="NZ_JOTM01000014.1"/>
</dbReference>
<dbReference type="NCBIfam" id="TIGR04088">
    <property type="entry name" value="cognate_SipW"/>
    <property type="match status" value="1"/>
</dbReference>